<dbReference type="InterPro" id="IPR027523">
    <property type="entry name" value="CLU_prot"/>
</dbReference>
<dbReference type="Pfam" id="PF13424">
    <property type="entry name" value="TPR_12"/>
    <property type="match status" value="1"/>
</dbReference>
<feature type="compositionally biased region" description="Low complexity" evidence="4">
    <location>
        <begin position="1442"/>
        <end position="1452"/>
    </location>
</feature>
<dbReference type="GO" id="GO:0003729">
    <property type="term" value="F:mRNA binding"/>
    <property type="evidence" value="ECO:0000318"/>
    <property type="project" value="GO_Central"/>
</dbReference>
<feature type="compositionally biased region" description="Low complexity" evidence="4">
    <location>
        <begin position="16"/>
        <end position="26"/>
    </location>
</feature>
<dbReference type="Pfam" id="PF13236">
    <property type="entry name" value="CLU"/>
    <property type="match status" value="1"/>
</dbReference>
<keyword evidence="2" id="KW-0802">TPR repeat</keyword>
<dbReference type="SMART" id="SM00028">
    <property type="entry name" value="TPR"/>
    <property type="match status" value="4"/>
</dbReference>
<evidence type="ECO:0000313" key="7">
    <source>
        <dbReference type="Proteomes" id="UP000001064"/>
    </source>
</evidence>
<feature type="region of interest" description="Disordered" evidence="4">
    <location>
        <begin position="1616"/>
        <end position="1648"/>
    </location>
</feature>
<dbReference type="VEuPathDB" id="AmoebaDB:DICPUDRAFT_89640"/>
<dbReference type="PANTHER" id="PTHR12601">
    <property type="entry name" value="EUKARYOTIC TRANSLATION INITIATION FACTOR 3 SUBUNIT EIF-3"/>
    <property type="match status" value="1"/>
</dbReference>
<feature type="compositionally biased region" description="Polar residues" evidence="4">
    <location>
        <begin position="243"/>
        <end position="254"/>
    </location>
</feature>
<evidence type="ECO:0000256" key="1">
    <source>
        <dbReference type="ARBA" id="ARBA00022490"/>
    </source>
</evidence>
<name>F0ZX69_DICPU</name>
<feature type="region of interest" description="Disordered" evidence="4">
    <location>
        <begin position="1730"/>
        <end position="1783"/>
    </location>
</feature>
<proteinExistence type="predicted"/>
<dbReference type="GeneID" id="10505756"/>
<feature type="region of interest" description="Disordered" evidence="4">
    <location>
        <begin position="1"/>
        <end position="26"/>
    </location>
</feature>
<evidence type="ECO:0000256" key="3">
    <source>
        <dbReference type="SAM" id="Coils"/>
    </source>
</evidence>
<sequence length="1816" mass="202820">MSSYITPSSSAYIDENNTNNNNNSDASIYIDDTTSTTSTNNYQYKKTIVNNNSGNIKISNSSFNSNTTNSNIGSNIYNNEDIWYYLKKESYSCISHIAEFQSYHLNQENKSVCSYIIDPSTTCSSSYSKIYSVTSENNGNAFNVYTSNSNSSYSINGASIYGNAKNSIYNTNSVSYGQPTTAYVMKESLWKNDGSSASSSYSSNYIQPLSVSNDQSLNSIINMTNSSSYGGYPNLNNSANNNKLQDSGSSNGSSNYIEQYLDPINTKSNNLMDSSYHYIFHNHQNSSSSSSSPPTLLNSAGSTHLNSSANLINSTSSTSSGLLNSTNSTASLNHLQQQQPQEDVLPWNESFQQILDKPIKSSEEELERNLNISNMSQLLANQAIKYVKTLVREVHLSPEDKTIKPYQIGGFAGGEKYKIDSMFIKFALNPFKIYEGNNTLSYFANKSAGHELKSISVLLSCGLNLHVPLICLLNYRGFRLSVISELPITSNTIVFGSSNAGATIHDNETVSKMMVKIGEILNLKAHDAKENQKSPPLISSNNSESKKPPKQVKIPLAIDIEGHYGTDGRYYIVDSARLLPPEKPQIGITGGFLYKLFREEFVKKYETQLCSDSFSNFQVVDLEFYNREIEKATNYLITKIIPNFVDTVLLKENTVLKRLNLKELLHSNGINLRYYGLVLYQLVAAGNSLKIVLNRIEVLKGKVIVEMLSRLLRFVVFSEMRKLNEQEDREHLQIVLNHLNLILPVVPSVNSHLYWVNFIANALSAKFTSSFPDMPQASLVRSLITESYGLFTLFNTQLKLRYKFLKKFSQLTGIVVSPHYLGVLKQISNNTGFNVAIPILQLSDFIEITVIVKHMKILSTFKAFEQFSDAEKYYLTELKYKIDKLGEEHTQVAQVHVNLSDLYTSNSYLKEAQGHLIQAVDIYIKRFGSEDLGTVTTKEKLGLVLIKRNKIDKAAEIFKEVLEVKKKILSTDNIEIADTYDNLAWVYQNKNDFQQSIANYSEALRIKNEKTGNSLTTAKTLNNIGHLFITTHEVRKAIEIFLKVREIFIAHRGPDHSDVAIAEDNLGIVYAKNRDYVLSEKSLCNAIQIRTKKLGKNSALVATSQNHLAQLYLSWDSNKNKQSESVPLFKSSIKIVDQLPDRYSRAFMRYSFSKYYRIKKDKNEELKLINESLQILEIHNIDSELIHTLRERKDNLTKSGISKLFGWINGPAKVSNSSVPIVNHNAIESQNQNSGHMEMTSNTFASGGSGNIPKEWQALFDEIGITNEEMSDPQYTADLQSIIQEALMEKSKENKRTKGKRKVLKKKDVMDTVNNFKNEVRKIHETVSTTNSIIHSNIKKSLEKDSRVMKKETDSECSIKKPALSKKIAPVKVTPPVIVKTVAPPNIYRKEKSQPPAINLFSSLPSRPAPPIPSSSDIPLGAINKPYAAPLRSSSAPPPGGAAPTASPKPVSVAPPVPPKTVAPPIPPKPPQASPPPPPPAIPTTPLPPPPTIPITPLPPLPVESMVFLDTAPITPLPPLPVHEIVQPTDMEVQSSLFKKQELKKPSPFSWFKTKSPRTSISPSSSSFVSRESSLSAPQPTFSASSQSTSLYPKFDLDNEPRLSLLSYTPPAPLTSSAPPVPLTSSAPPAPLTSSAPPVSSASQQTRLRKVVNISHTGNIYHTPMEYTAPTSNTSKMYPNLQSQQLQQIEKLQEINIYDAHGMSRDLKNLINDDIVTFNDDDDEKEMGEAIGGLKINEDESSDQEEEEIHYEDDGEDEGEDYEEEEEEDDDDEEESNKQFYWPHLTNLLNKEDIVNTIKQKLKEKRENLNLLKNLK</sequence>
<feature type="compositionally biased region" description="Polar residues" evidence="4">
    <location>
        <begin position="1"/>
        <end position="11"/>
    </location>
</feature>
<feature type="compositionally biased region" description="Low complexity" evidence="4">
    <location>
        <begin position="1616"/>
        <end position="1643"/>
    </location>
</feature>
<feature type="domain" description="Clu" evidence="5">
    <location>
        <begin position="323"/>
        <end position="586"/>
    </location>
</feature>
<gene>
    <name evidence="6" type="ORF">DICPUDRAFT_89640</name>
</gene>
<dbReference type="OMA" id="SGHMEMS"/>
<feature type="region of interest" description="Disordered" evidence="4">
    <location>
        <begin position="283"/>
        <end position="302"/>
    </location>
</feature>
<dbReference type="Proteomes" id="UP000001064">
    <property type="component" value="Unassembled WGS sequence"/>
</dbReference>
<feature type="compositionally biased region" description="Acidic residues" evidence="4">
    <location>
        <begin position="1739"/>
        <end position="1775"/>
    </location>
</feature>
<keyword evidence="3" id="KW-0175">Coiled coil</keyword>
<feature type="compositionally biased region" description="Polar residues" evidence="4">
    <location>
        <begin position="1577"/>
        <end position="1591"/>
    </location>
</feature>
<feature type="compositionally biased region" description="Low complexity" evidence="4">
    <location>
        <begin position="1557"/>
        <end position="1576"/>
    </location>
</feature>
<evidence type="ECO:0000313" key="6">
    <source>
        <dbReference type="EMBL" id="EGC31469.1"/>
    </source>
</evidence>
<dbReference type="InterPro" id="IPR011990">
    <property type="entry name" value="TPR-like_helical_dom_sf"/>
</dbReference>
<feature type="region of interest" description="Disordered" evidence="4">
    <location>
        <begin position="1548"/>
        <end position="1594"/>
    </location>
</feature>
<feature type="repeat" description="TPR" evidence="2">
    <location>
        <begin position="977"/>
        <end position="1010"/>
    </location>
</feature>
<dbReference type="RefSeq" id="XP_003292008.1">
    <property type="nucleotide sequence ID" value="XM_003291960.1"/>
</dbReference>
<dbReference type="FunCoup" id="F0ZX69">
    <property type="interactions" value="398"/>
</dbReference>
<dbReference type="PANTHER" id="PTHR12601:SF15">
    <property type="entry name" value="CLU DOMAIN-CONTAINING PROTEIN"/>
    <property type="match status" value="1"/>
</dbReference>
<dbReference type="PROSITE" id="PS51823">
    <property type="entry name" value="CLU"/>
    <property type="match status" value="1"/>
</dbReference>
<feature type="repeat" description="TPR" evidence="2">
    <location>
        <begin position="935"/>
        <end position="968"/>
    </location>
</feature>
<feature type="region of interest" description="Disordered" evidence="4">
    <location>
        <begin position="529"/>
        <end position="549"/>
    </location>
</feature>
<feature type="region of interest" description="Disordered" evidence="4">
    <location>
        <begin position="232"/>
        <end position="254"/>
    </location>
</feature>
<dbReference type="GO" id="GO:0048312">
    <property type="term" value="P:intracellular distribution of mitochondria"/>
    <property type="evidence" value="ECO:0000318"/>
    <property type="project" value="GO_Central"/>
</dbReference>
<accession>F0ZX69</accession>
<dbReference type="InterPro" id="IPR019734">
    <property type="entry name" value="TPR_rpt"/>
</dbReference>
<dbReference type="KEGG" id="dpp:DICPUDRAFT_89640"/>
<dbReference type="STRING" id="5786.F0ZX69"/>
<keyword evidence="7" id="KW-1185">Reference proteome</keyword>
<keyword evidence="1" id="KW-0963">Cytoplasm</keyword>
<evidence type="ECO:0000256" key="2">
    <source>
        <dbReference type="PROSITE-ProRule" id="PRU00339"/>
    </source>
</evidence>
<feature type="compositionally biased region" description="Polar residues" evidence="4">
    <location>
        <begin position="293"/>
        <end position="302"/>
    </location>
</feature>
<feature type="region of interest" description="Disordered" evidence="4">
    <location>
        <begin position="1399"/>
        <end position="1500"/>
    </location>
</feature>
<evidence type="ECO:0000256" key="4">
    <source>
        <dbReference type="SAM" id="MobiDB-lite"/>
    </source>
</evidence>
<dbReference type="EMBL" id="GL871252">
    <property type="protein sequence ID" value="EGC31469.1"/>
    <property type="molecule type" value="Genomic_DNA"/>
</dbReference>
<dbReference type="InterPro" id="IPR033646">
    <property type="entry name" value="CLU-central"/>
</dbReference>
<dbReference type="InterPro" id="IPR025697">
    <property type="entry name" value="CLU_dom"/>
</dbReference>
<dbReference type="Gene3D" id="1.25.40.10">
    <property type="entry name" value="Tetratricopeptide repeat domain"/>
    <property type="match status" value="2"/>
</dbReference>
<dbReference type="InParanoid" id="F0ZX69"/>
<dbReference type="GO" id="GO:0005737">
    <property type="term" value="C:cytoplasm"/>
    <property type="evidence" value="ECO:0000318"/>
    <property type="project" value="GO_Central"/>
</dbReference>
<feature type="compositionally biased region" description="Pro residues" evidence="4">
    <location>
        <begin position="1453"/>
        <end position="1500"/>
    </location>
</feature>
<dbReference type="SUPFAM" id="SSF48452">
    <property type="entry name" value="TPR-like"/>
    <property type="match status" value="1"/>
</dbReference>
<feature type="compositionally biased region" description="Low complexity" evidence="4">
    <location>
        <begin position="1414"/>
        <end position="1435"/>
    </location>
</feature>
<dbReference type="PROSITE" id="PS50005">
    <property type="entry name" value="TPR"/>
    <property type="match status" value="2"/>
</dbReference>
<organism evidence="6 7">
    <name type="scientific">Dictyostelium purpureum</name>
    <name type="common">Slime mold</name>
    <dbReference type="NCBI Taxonomy" id="5786"/>
    <lineage>
        <taxon>Eukaryota</taxon>
        <taxon>Amoebozoa</taxon>
        <taxon>Evosea</taxon>
        <taxon>Eumycetozoa</taxon>
        <taxon>Dictyostelia</taxon>
        <taxon>Dictyosteliales</taxon>
        <taxon>Dictyosteliaceae</taxon>
        <taxon>Dictyostelium</taxon>
    </lineage>
</organism>
<feature type="coiled-coil region" evidence="3">
    <location>
        <begin position="1788"/>
        <end position="1815"/>
    </location>
</feature>
<dbReference type="Pfam" id="PF12807">
    <property type="entry name" value="eIF3_p135"/>
    <property type="match status" value="1"/>
</dbReference>
<evidence type="ECO:0000259" key="5">
    <source>
        <dbReference type="PROSITE" id="PS51823"/>
    </source>
</evidence>
<dbReference type="eggNOG" id="KOG1840">
    <property type="taxonomic scope" value="Eukaryota"/>
</dbReference>
<reference evidence="7" key="1">
    <citation type="journal article" date="2011" name="Genome Biol.">
        <title>Comparative genomics of the social amoebae Dictyostelium discoideum and Dictyostelium purpureum.</title>
        <authorList>
            <consortium name="US DOE Joint Genome Institute (JGI-PGF)"/>
            <person name="Sucgang R."/>
            <person name="Kuo A."/>
            <person name="Tian X."/>
            <person name="Salerno W."/>
            <person name="Parikh A."/>
            <person name="Feasley C.L."/>
            <person name="Dalin E."/>
            <person name="Tu H."/>
            <person name="Huang E."/>
            <person name="Barry K."/>
            <person name="Lindquist E."/>
            <person name="Shapiro H."/>
            <person name="Bruce D."/>
            <person name="Schmutz J."/>
            <person name="Salamov A."/>
            <person name="Fey P."/>
            <person name="Gaudet P."/>
            <person name="Anjard C."/>
            <person name="Babu M.M."/>
            <person name="Basu S."/>
            <person name="Bushmanova Y."/>
            <person name="van der Wel H."/>
            <person name="Katoh-Kurasawa M."/>
            <person name="Dinh C."/>
            <person name="Coutinho P.M."/>
            <person name="Saito T."/>
            <person name="Elias M."/>
            <person name="Schaap P."/>
            <person name="Kay R.R."/>
            <person name="Henrissat B."/>
            <person name="Eichinger L."/>
            <person name="Rivero F."/>
            <person name="Putnam N.H."/>
            <person name="West C.M."/>
            <person name="Loomis W.F."/>
            <person name="Chisholm R.L."/>
            <person name="Shaulsky G."/>
            <person name="Strassmann J.E."/>
            <person name="Queller D.C."/>
            <person name="Kuspa A."/>
            <person name="Grigoriev I.V."/>
        </authorList>
    </citation>
    <scope>NUCLEOTIDE SEQUENCE [LARGE SCALE GENOMIC DNA]</scope>
    <source>
        <strain evidence="7">QSDP1</strain>
    </source>
</reference>
<protein>
    <recommendedName>
        <fullName evidence="5">Clu domain-containing protein</fullName>
    </recommendedName>
</protein>
<dbReference type="OrthoDB" id="1667894at2759"/>